<evidence type="ECO:0000313" key="10">
    <source>
        <dbReference type="Proteomes" id="UP000000664"/>
    </source>
</evidence>
<evidence type="ECO:0000256" key="2">
    <source>
        <dbReference type="ARBA" id="ARBA00022448"/>
    </source>
</evidence>
<feature type="transmembrane region" description="Helical" evidence="7">
    <location>
        <begin position="207"/>
        <end position="225"/>
    </location>
</feature>
<comment type="subcellular location">
    <subcellularLocation>
        <location evidence="1 7">Cell membrane</location>
        <topology evidence="1 7">Multi-pass membrane protein</topology>
    </subcellularLocation>
</comment>
<comment type="similarity">
    <text evidence="7">Belongs to the binding-protein-dependent transport system permease family.</text>
</comment>
<dbReference type="InterPro" id="IPR035906">
    <property type="entry name" value="MetI-like_sf"/>
</dbReference>
<evidence type="ECO:0000256" key="6">
    <source>
        <dbReference type="ARBA" id="ARBA00023136"/>
    </source>
</evidence>
<accession>A0A805YWW1</accession>
<gene>
    <name evidence="9" type="ordered locus">LGAS_0131</name>
</gene>
<keyword evidence="2 7" id="KW-0813">Transport</keyword>
<reference evidence="9 10" key="1">
    <citation type="journal article" date="2006" name="Proc. Natl. Acad. Sci. U.S.A.">
        <title>Comparative genomics of the lactic acid bacteria.</title>
        <authorList>
            <person name="Makarova K."/>
            <person name="Slesarev A."/>
            <person name="Wolf Y."/>
            <person name="Sorokin A."/>
            <person name="Mirkin B."/>
            <person name="Koonin E."/>
            <person name="Pavlov A."/>
            <person name="Pavlova N."/>
            <person name="Karamychev V."/>
            <person name="Polouchine N."/>
            <person name="Shakhova V."/>
            <person name="Grigoriev I."/>
            <person name="Lou Y."/>
            <person name="Rohksar D."/>
            <person name="Lucas S."/>
            <person name="Huang K."/>
            <person name="Goodstein D.M."/>
            <person name="Hawkins T."/>
            <person name="Plengvidhya V."/>
            <person name="Welker D."/>
            <person name="Hughes J."/>
            <person name="Goh Y."/>
            <person name="Benson A."/>
            <person name="Baldwin K."/>
            <person name="Lee J.H."/>
            <person name="Diaz-Muniz I."/>
            <person name="Dosti B."/>
            <person name="Smeianov V."/>
            <person name="Wechter W."/>
            <person name="Barabote R."/>
            <person name="Lorca G."/>
            <person name="Altermann E."/>
            <person name="Barrangou R."/>
            <person name="Ganesan B."/>
            <person name="Xie Y."/>
            <person name="Rawsthorne H."/>
            <person name="Tamir D."/>
            <person name="Parker C."/>
            <person name="Breidt F."/>
            <person name="Broadbent J."/>
            <person name="Hutkins R."/>
            <person name="O'Sullivan D."/>
            <person name="Steele J."/>
            <person name="Unlu G."/>
            <person name="Saier M."/>
            <person name="Klaenhammer T."/>
            <person name="Richardson P."/>
            <person name="Kozyavkin S."/>
            <person name="Weimer B."/>
            <person name="Mills D."/>
        </authorList>
    </citation>
    <scope>NUCLEOTIDE SEQUENCE [LARGE SCALE GENOMIC DNA]</scope>
    <source>
        <strain evidence="10">ATCC 33323 / DSM 20243 / BCRC 14619 / CIP 102991 / JCM 1131 / KCTC 3163 / NCIMB 11718 / NCTC 13722 / AM63</strain>
    </source>
</reference>
<evidence type="ECO:0000256" key="5">
    <source>
        <dbReference type="ARBA" id="ARBA00022989"/>
    </source>
</evidence>
<dbReference type="SUPFAM" id="SSF161098">
    <property type="entry name" value="MetI-like"/>
    <property type="match status" value="1"/>
</dbReference>
<keyword evidence="4 7" id="KW-0812">Transmembrane</keyword>
<feature type="transmembrane region" description="Helical" evidence="7">
    <location>
        <begin position="41"/>
        <end position="60"/>
    </location>
</feature>
<proteinExistence type="inferred from homology"/>
<evidence type="ECO:0000256" key="3">
    <source>
        <dbReference type="ARBA" id="ARBA00022475"/>
    </source>
</evidence>
<dbReference type="GO" id="GO:0005886">
    <property type="term" value="C:plasma membrane"/>
    <property type="evidence" value="ECO:0007669"/>
    <property type="project" value="UniProtKB-SubCell"/>
</dbReference>
<dbReference type="AlphaFoldDB" id="A0A805YWW1"/>
<evidence type="ECO:0000259" key="8">
    <source>
        <dbReference type="PROSITE" id="PS50928"/>
    </source>
</evidence>
<feature type="domain" description="ABC transmembrane type-1" evidence="8">
    <location>
        <begin position="97"/>
        <end position="280"/>
    </location>
</feature>
<dbReference type="CDD" id="cd06261">
    <property type="entry name" value="TM_PBP2"/>
    <property type="match status" value="1"/>
</dbReference>
<dbReference type="EMBL" id="CP000413">
    <property type="protein sequence ID" value="ABJ59543.1"/>
    <property type="molecule type" value="Genomic_DNA"/>
</dbReference>
<dbReference type="PANTHER" id="PTHR30043:SF1">
    <property type="entry name" value="ABC TRANSPORT SYSTEM PERMEASE PROTEIN P69"/>
    <property type="match status" value="1"/>
</dbReference>
<evidence type="ECO:0000256" key="7">
    <source>
        <dbReference type="RuleBase" id="RU363032"/>
    </source>
</evidence>
<dbReference type="InterPro" id="IPR000515">
    <property type="entry name" value="MetI-like"/>
</dbReference>
<keyword evidence="6 7" id="KW-0472">Membrane</keyword>
<sequence length="289" mass="31664">MKLLKPCLTISTMAETARKGKKMPKSKEQHLAELPKKKFKIMNLVWVVIMVLGLFLSVNVTNTHISVLFNNFSQFTDIFVQMCHPDWGYAATAVPLLIETIKMAILGTVIGSAIAFVYSLLIARNIVKNKAVTGILRVIMNIVRTIPDLLLGAIFVAIVGIGPVAGVLALSVFTFGVVVKLFYEAIETIDPGPIEALTAVGANKLQIIHFAVMPQIITYFISYVLYAFEINVRASTVLGYIGAGGIGLYLQQTLQVFDYAKTGLIILIIIVVVVLIDYVSTKSREALMK</sequence>
<dbReference type="Gene3D" id="1.10.3720.10">
    <property type="entry name" value="MetI-like"/>
    <property type="match status" value="1"/>
</dbReference>
<evidence type="ECO:0000256" key="1">
    <source>
        <dbReference type="ARBA" id="ARBA00004651"/>
    </source>
</evidence>
<dbReference type="NCBIfam" id="TIGR01097">
    <property type="entry name" value="PhnE"/>
    <property type="match status" value="1"/>
</dbReference>
<evidence type="ECO:0000256" key="4">
    <source>
        <dbReference type="ARBA" id="ARBA00022692"/>
    </source>
</evidence>
<dbReference type="InterPro" id="IPR005769">
    <property type="entry name" value="PhnE/PtxC"/>
</dbReference>
<evidence type="ECO:0000313" key="9">
    <source>
        <dbReference type="EMBL" id="ABJ59543.1"/>
    </source>
</evidence>
<keyword evidence="3" id="KW-1003">Cell membrane</keyword>
<keyword evidence="5 7" id="KW-1133">Transmembrane helix</keyword>
<feature type="transmembrane region" description="Helical" evidence="7">
    <location>
        <begin position="262"/>
        <end position="280"/>
    </location>
</feature>
<dbReference type="Pfam" id="PF00528">
    <property type="entry name" value="BPD_transp_1"/>
    <property type="match status" value="1"/>
</dbReference>
<dbReference type="PANTHER" id="PTHR30043">
    <property type="entry name" value="PHOSPHONATES TRANSPORT SYSTEM PERMEASE PROTEIN"/>
    <property type="match status" value="1"/>
</dbReference>
<dbReference type="PROSITE" id="PS50928">
    <property type="entry name" value="ABC_TM1"/>
    <property type="match status" value="1"/>
</dbReference>
<dbReference type="GO" id="GO:0015416">
    <property type="term" value="F:ABC-type phosphonate transporter activity"/>
    <property type="evidence" value="ECO:0007669"/>
    <property type="project" value="InterPro"/>
</dbReference>
<name>A0A805YWW1_LACGA</name>
<dbReference type="KEGG" id="lga:LGAS_0131"/>
<organism evidence="9 10">
    <name type="scientific">Lactobacillus gasseri (strain ATCC 33323 / DSM 20243 / BCRC 14619 / CIP 102991 / JCM 1131 / KCTC 3163 / NCIMB 11718 / NCTC 13722 / AM63)</name>
    <dbReference type="NCBI Taxonomy" id="324831"/>
    <lineage>
        <taxon>Bacteria</taxon>
        <taxon>Bacillati</taxon>
        <taxon>Bacillota</taxon>
        <taxon>Bacilli</taxon>
        <taxon>Lactobacillales</taxon>
        <taxon>Lactobacillaceae</taxon>
        <taxon>Lactobacillus</taxon>
    </lineage>
</organism>
<feature type="transmembrane region" description="Helical" evidence="7">
    <location>
        <begin position="148"/>
        <end position="173"/>
    </location>
</feature>
<feature type="transmembrane region" description="Helical" evidence="7">
    <location>
        <begin position="232"/>
        <end position="250"/>
    </location>
</feature>
<protein>
    <submittedName>
        <fullName evidence="9">ABC-type phosphate/phosphonate transport system, permease component</fullName>
    </submittedName>
</protein>
<dbReference type="Proteomes" id="UP000000664">
    <property type="component" value="Chromosome"/>
</dbReference>
<feature type="transmembrane region" description="Helical" evidence="7">
    <location>
        <begin position="104"/>
        <end position="127"/>
    </location>
</feature>